<organism evidence="2 3">
    <name type="scientific">Dryococelus australis</name>
    <dbReference type="NCBI Taxonomy" id="614101"/>
    <lineage>
        <taxon>Eukaryota</taxon>
        <taxon>Metazoa</taxon>
        <taxon>Ecdysozoa</taxon>
        <taxon>Arthropoda</taxon>
        <taxon>Hexapoda</taxon>
        <taxon>Insecta</taxon>
        <taxon>Pterygota</taxon>
        <taxon>Neoptera</taxon>
        <taxon>Polyneoptera</taxon>
        <taxon>Phasmatodea</taxon>
        <taxon>Verophasmatodea</taxon>
        <taxon>Anareolatae</taxon>
        <taxon>Phasmatidae</taxon>
        <taxon>Eurycanthinae</taxon>
        <taxon>Dryococelus</taxon>
    </lineage>
</organism>
<dbReference type="Proteomes" id="UP001159363">
    <property type="component" value="Chromosome 7"/>
</dbReference>
<keyword evidence="3" id="KW-1185">Reference proteome</keyword>
<accession>A0ABQ9GY72</accession>
<evidence type="ECO:0000313" key="2">
    <source>
        <dbReference type="EMBL" id="KAJ8876992.1"/>
    </source>
</evidence>
<evidence type="ECO:0000313" key="3">
    <source>
        <dbReference type="Proteomes" id="UP001159363"/>
    </source>
</evidence>
<feature type="region of interest" description="Disordered" evidence="1">
    <location>
        <begin position="55"/>
        <end position="82"/>
    </location>
</feature>
<evidence type="ECO:0000256" key="1">
    <source>
        <dbReference type="SAM" id="MobiDB-lite"/>
    </source>
</evidence>
<dbReference type="EMBL" id="JARBHB010000008">
    <property type="protein sequence ID" value="KAJ8876992.1"/>
    <property type="molecule type" value="Genomic_DNA"/>
</dbReference>
<proteinExistence type="predicted"/>
<name>A0ABQ9GY72_9NEOP</name>
<dbReference type="PANTHER" id="PTHR45749">
    <property type="match status" value="1"/>
</dbReference>
<protein>
    <submittedName>
        <fullName evidence="2">Uncharacterized protein</fullName>
    </submittedName>
</protein>
<dbReference type="PANTHER" id="PTHR45749:SF33">
    <property type="entry name" value="ZINC FINGER MYM-TYPE PROTEIN 1"/>
    <property type="match status" value="1"/>
</dbReference>
<gene>
    <name evidence="2" type="ORF">PR048_021444</name>
</gene>
<comment type="caution">
    <text evidence="2">The sequence shown here is derived from an EMBL/GenBank/DDBJ whole genome shotgun (WGS) entry which is preliminary data.</text>
</comment>
<reference evidence="2 3" key="1">
    <citation type="submission" date="2023-02" db="EMBL/GenBank/DDBJ databases">
        <title>LHISI_Scaffold_Assembly.</title>
        <authorList>
            <person name="Stuart O.P."/>
            <person name="Cleave R."/>
            <person name="Magrath M.J.L."/>
            <person name="Mikheyev A.S."/>
        </authorList>
    </citation>
    <scope>NUCLEOTIDE SEQUENCE [LARGE SCALE GENOMIC DNA]</scope>
    <source>
        <strain evidence="2">Daus_M_001</strain>
        <tissue evidence="2">Leg muscle</tissue>
    </source>
</reference>
<feature type="compositionally biased region" description="Basic and acidic residues" evidence="1">
    <location>
        <begin position="69"/>
        <end position="82"/>
    </location>
</feature>
<sequence>MRVPATMFCEFTTKLKTLGSEVSGRQSTRSSSFVGLVSGASLQVQKVDITEDIGASEHQVSADTEEIVTTDRDSPTLGHDDNEYNDNADLCMNYNDNSYACDDPDTWPPMISNIEEVWFSKGKLLRLVMFTMAIFVGIMELISKYDDVTHEHLAKKQIYLKFVRDLLNLRTLVGKRERQYLVKYCLEIIQVPLADCCEQGYDNDSNMQGHISGVQSRILEKNRICNFFSLRSLSLNRADVNAAKLNHYVLTFFGNIESFYSLFSSSPGRWELLKQDVPLSLQSLSETHWSERLQAVHPIVKLYPSILKVLDLLLEETVTTLSPLARNTVFGLKNYFGSFKGLLMSSFWHNILSATDQKNVIIQSKGTALDVEPQLIKDSLDGMQILQDLWEIILRESKVVAESVGSPLTSLLGGDLTRFASSELIFDLISPILTIDLDNGQLKIKSKLLVSKYPKDLTYADDLNEEILHMKSIHGIMFHSEKDPLKLLNSI</sequence>